<name>A0A0F9FGU7_9ZZZZ</name>
<comment type="caution">
    <text evidence="1">The sequence shown here is derived from an EMBL/GenBank/DDBJ whole genome shotgun (WGS) entry which is preliminary data.</text>
</comment>
<accession>A0A0F9FGU7</accession>
<sequence length="91" mass="10846">MIYQIHHQSKKDGNTEFIAQSDDIIEDNEEAQQKFRQWSLDVGIEHPLPEGYQWLVCNERSEHFACTFNEESVSKPKRKRLELVTKRRVND</sequence>
<protein>
    <submittedName>
        <fullName evidence="1">Uncharacterized protein</fullName>
    </submittedName>
</protein>
<reference evidence="1" key="1">
    <citation type="journal article" date="2015" name="Nature">
        <title>Complex archaea that bridge the gap between prokaryotes and eukaryotes.</title>
        <authorList>
            <person name="Spang A."/>
            <person name="Saw J.H."/>
            <person name="Jorgensen S.L."/>
            <person name="Zaremba-Niedzwiedzka K."/>
            <person name="Martijn J."/>
            <person name="Lind A.E."/>
            <person name="van Eijk R."/>
            <person name="Schleper C."/>
            <person name="Guy L."/>
            <person name="Ettema T.J."/>
        </authorList>
    </citation>
    <scope>NUCLEOTIDE SEQUENCE</scope>
</reference>
<organism evidence="1">
    <name type="scientific">marine sediment metagenome</name>
    <dbReference type="NCBI Taxonomy" id="412755"/>
    <lineage>
        <taxon>unclassified sequences</taxon>
        <taxon>metagenomes</taxon>
        <taxon>ecological metagenomes</taxon>
    </lineage>
</organism>
<proteinExistence type="predicted"/>
<dbReference type="EMBL" id="LAZR01030481">
    <property type="protein sequence ID" value="KKL56475.1"/>
    <property type="molecule type" value="Genomic_DNA"/>
</dbReference>
<evidence type="ECO:0000313" key="1">
    <source>
        <dbReference type="EMBL" id="KKL56475.1"/>
    </source>
</evidence>
<gene>
    <name evidence="1" type="ORF">LCGC14_2245030</name>
</gene>
<dbReference type="AlphaFoldDB" id="A0A0F9FGU7"/>